<dbReference type="RefSeq" id="WP_248009535.1">
    <property type="nucleotide sequence ID" value="NZ_JAJHVV010000008.1"/>
</dbReference>
<dbReference type="CDD" id="cd06259">
    <property type="entry name" value="YdcF-like"/>
    <property type="match status" value="1"/>
</dbReference>
<dbReference type="PANTHER" id="PTHR30336:SF4">
    <property type="entry name" value="ENVELOPE BIOGENESIS FACTOR ELYC"/>
    <property type="match status" value="1"/>
</dbReference>
<feature type="chain" id="PRO_5040883295" evidence="1">
    <location>
        <begin position="23"/>
        <end position="551"/>
    </location>
</feature>
<dbReference type="Proteomes" id="UP001139559">
    <property type="component" value="Unassembled WGS sequence"/>
</dbReference>
<reference evidence="3" key="1">
    <citation type="submission" date="2021-11" db="EMBL/GenBank/DDBJ databases">
        <title>Vibrio ZSDE26 sp. nov. and Vibrio ZSDZ34 sp. nov., isolated from coastal seawater in Qingdao.</title>
        <authorList>
            <person name="Zhang P."/>
        </authorList>
    </citation>
    <scope>NUCLEOTIDE SEQUENCE</scope>
    <source>
        <strain evidence="3">ZSDE26</strain>
    </source>
</reference>
<dbReference type="InterPro" id="IPR051599">
    <property type="entry name" value="Cell_Envelope_Assoc"/>
</dbReference>
<dbReference type="SUPFAM" id="SSF69318">
    <property type="entry name" value="Integrin alpha N-terminal domain"/>
    <property type="match status" value="1"/>
</dbReference>
<dbReference type="AlphaFoldDB" id="A0A9X1XJN0"/>
<dbReference type="PANTHER" id="PTHR30336">
    <property type="entry name" value="INNER MEMBRANE PROTEIN, PROBABLE PERMEASE"/>
    <property type="match status" value="1"/>
</dbReference>
<dbReference type="EMBL" id="JAJHVV010000008">
    <property type="protein sequence ID" value="MCK6264462.1"/>
    <property type="molecule type" value="Genomic_DNA"/>
</dbReference>
<name>A0A9X1XJN0_9VIBR</name>
<feature type="signal peptide" evidence="1">
    <location>
        <begin position="1"/>
        <end position="22"/>
    </location>
</feature>
<feature type="domain" description="DUF218" evidence="2">
    <location>
        <begin position="39"/>
        <end position="161"/>
    </location>
</feature>
<proteinExistence type="predicted"/>
<keyword evidence="4" id="KW-1185">Reference proteome</keyword>
<evidence type="ECO:0000259" key="2">
    <source>
        <dbReference type="Pfam" id="PF02698"/>
    </source>
</evidence>
<dbReference type="InterPro" id="IPR003848">
    <property type="entry name" value="DUF218"/>
</dbReference>
<dbReference type="Gene3D" id="3.40.50.620">
    <property type="entry name" value="HUPs"/>
    <property type="match status" value="1"/>
</dbReference>
<dbReference type="GO" id="GO:0000270">
    <property type="term" value="P:peptidoglycan metabolic process"/>
    <property type="evidence" value="ECO:0007669"/>
    <property type="project" value="TreeGrafter"/>
</dbReference>
<gene>
    <name evidence="3" type="ORF">KP803_14365</name>
</gene>
<protein>
    <submittedName>
        <fullName evidence="3">FG-GAP-like repeat-containing protein</fullName>
    </submittedName>
</protein>
<evidence type="ECO:0000313" key="4">
    <source>
        <dbReference type="Proteomes" id="UP001139559"/>
    </source>
</evidence>
<dbReference type="InterPro" id="IPR014729">
    <property type="entry name" value="Rossmann-like_a/b/a_fold"/>
</dbReference>
<dbReference type="GO" id="GO:0005886">
    <property type="term" value="C:plasma membrane"/>
    <property type="evidence" value="ECO:0007669"/>
    <property type="project" value="TreeGrafter"/>
</dbReference>
<dbReference type="InterPro" id="IPR028994">
    <property type="entry name" value="Integrin_alpha_N"/>
</dbReference>
<sequence>MNKNVIAISLFGSFVIGGAANAVENEFSSGQQNRPIDLVINLGLQVNYASCTPRELMEYRVDRVHEVAQSLPNPVIMATGKGNPTSVETCVEQGGLTEAAAIQLILKEKYGWPEEEVILEEISTTTYQNAEQAIKIVDEMIEEGTRIRSMHLVSSHYHIYRGNIDGSDGSAISDFNHFFGEGTFGHDNSYTSSAFAGDAMWGDSFVAGEWTPANSQVYLADVNGNGRADIVGFKGSEVYVAESKNNRFQKKKIWASNYTPNHAQGWNEEMTRLVGDVNGNGKSELIALTTDGVYVSESKGNKFGEMVLWSDDFSTDNGWNASIHDFIAVDVNGNGLTDLAAFGDDGLYVAFSDGEQFAPVVKVSENFGLDSVIEDDGTNCIFRDELEMTNRLLADVNGDGQADVVVYGRSGIYASLQNDDGTFEPQVSWLDNDHGEGDRLDFLGWQNSRYMKTAIDMTGNGRADLANIGNRDLLVAHSNGDRFEYLGGVTAVYTLDGRIPEIAEQWNNFAYQAGWTSESHFRLLGDVTGNGLPDLVGFNDEGIVVSLNEHR</sequence>
<evidence type="ECO:0000313" key="3">
    <source>
        <dbReference type="EMBL" id="MCK6264462.1"/>
    </source>
</evidence>
<keyword evidence="1" id="KW-0732">Signal</keyword>
<dbReference type="Pfam" id="PF02698">
    <property type="entry name" value="DUF218"/>
    <property type="match status" value="1"/>
</dbReference>
<evidence type="ECO:0000256" key="1">
    <source>
        <dbReference type="SAM" id="SignalP"/>
    </source>
</evidence>
<organism evidence="3 4">
    <name type="scientific">Vibrio amylolyticus</name>
    <dbReference type="NCBI Taxonomy" id="2847292"/>
    <lineage>
        <taxon>Bacteria</taxon>
        <taxon>Pseudomonadati</taxon>
        <taxon>Pseudomonadota</taxon>
        <taxon>Gammaproteobacteria</taxon>
        <taxon>Vibrionales</taxon>
        <taxon>Vibrionaceae</taxon>
        <taxon>Vibrio</taxon>
    </lineage>
</organism>
<accession>A0A9X1XJN0</accession>
<dbReference type="Gene3D" id="2.130.10.130">
    <property type="entry name" value="Integrin alpha, N-terminal"/>
    <property type="match status" value="1"/>
</dbReference>
<dbReference type="GO" id="GO:0043164">
    <property type="term" value="P:Gram-negative-bacterium-type cell wall biogenesis"/>
    <property type="evidence" value="ECO:0007669"/>
    <property type="project" value="TreeGrafter"/>
</dbReference>
<comment type="caution">
    <text evidence="3">The sequence shown here is derived from an EMBL/GenBank/DDBJ whole genome shotgun (WGS) entry which is preliminary data.</text>
</comment>